<keyword evidence="5 9" id="KW-0028">Amino-acid biosynthesis</keyword>
<evidence type="ECO:0000259" key="10">
    <source>
        <dbReference type="Pfam" id="PF00697"/>
    </source>
</evidence>
<dbReference type="InterPro" id="IPR001240">
    <property type="entry name" value="PRAI_dom"/>
</dbReference>
<protein>
    <recommendedName>
        <fullName evidence="4 9">N-(5'-phosphoribosyl)anthranilate isomerase</fullName>
        <shortName evidence="9">PRAI</shortName>
        <ecNumber evidence="3 9">5.3.1.24</ecNumber>
    </recommendedName>
</protein>
<evidence type="ECO:0000256" key="2">
    <source>
        <dbReference type="ARBA" id="ARBA00004664"/>
    </source>
</evidence>
<evidence type="ECO:0000256" key="9">
    <source>
        <dbReference type="HAMAP-Rule" id="MF_00135"/>
    </source>
</evidence>
<evidence type="ECO:0000256" key="7">
    <source>
        <dbReference type="ARBA" id="ARBA00023141"/>
    </source>
</evidence>
<evidence type="ECO:0000256" key="5">
    <source>
        <dbReference type="ARBA" id="ARBA00022605"/>
    </source>
</evidence>
<comment type="similarity">
    <text evidence="9">Belongs to the TrpF family.</text>
</comment>
<keyword evidence="8 9" id="KW-0413">Isomerase</keyword>
<dbReference type="RefSeq" id="WP_242937365.1">
    <property type="nucleotide sequence ID" value="NZ_CP094326.1"/>
</dbReference>
<dbReference type="EC" id="5.3.1.24" evidence="3 9"/>
<name>A0ABY3YMN9_9FLAO</name>
<evidence type="ECO:0000313" key="11">
    <source>
        <dbReference type="EMBL" id="UNY98963.1"/>
    </source>
</evidence>
<keyword evidence="6 9" id="KW-0822">Tryptophan biosynthesis</keyword>
<sequence>MKLKICGMKYPENMIAVADLQPNYLGFIFHEKSPRFLNDKIPTLPDDIIKTGVFVNVSEEFIVKKVEEYKLAAIQLHGEESPGFCSALKSKLSSRAQSGDLTLIKVFSIKDDFNFDVLKPYEKIADYFLFDTKGQLPGGNGYTFDWSILKGYPSKTPFFLSGGIGIDEVEKIVEISNTDLPVYAIDVNSRFEIAPGQKNIEQLKEFKNKLSGLLKHR</sequence>
<accession>A0ABY3YMN9</accession>
<evidence type="ECO:0000256" key="4">
    <source>
        <dbReference type="ARBA" id="ARBA00022272"/>
    </source>
</evidence>
<comment type="pathway">
    <text evidence="2 9">Amino-acid biosynthesis; L-tryptophan biosynthesis; L-tryptophan from chorismate: step 3/5.</text>
</comment>
<comment type="catalytic activity">
    <reaction evidence="1 9">
        <text>N-(5-phospho-beta-D-ribosyl)anthranilate = 1-(2-carboxyphenylamino)-1-deoxy-D-ribulose 5-phosphate</text>
        <dbReference type="Rhea" id="RHEA:21540"/>
        <dbReference type="ChEBI" id="CHEBI:18277"/>
        <dbReference type="ChEBI" id="CHEBI:58613"/>
        <dbReference type="EC" id="5.3.1.24"/>
    </reaction>
</comment>
<reference evidence="11 12" key="1">
    <citation type="journal article" date="2018" name="Int. J. Syst. Evol. Microbiol.">
        <title>Zhouia spongiae sp. nov., isolated from a marine sponge.</title>
        <authorList>
            <person name="Zhuang L."/>
            <person name="Lin B."/>
            <person name="Qin F."/>
            <person name="Luo L."/>
        </authorList>
    </citation>
    <scope>NUCLEOTIDE SEQUENCE [LARGE SCALE GENOMIC DNA]</scope>
    <source>
        <strain evidence="11 12">HN-Y44</strain>
    </source>
</reference>
<feature type="domain" description="N-(5'phosphoribosyl) anthranilate isomerase (PRAI)" evidence="10">
    <location>
        <begin position="4"/>
        <end position="207"/>
    </location>
</feature>
<gene>
    <name evidence="9" type="primary">trpF</name>
    <name evidence="11" type="ORF">MQE36_01105</name>
</gene>
<organism evidence="11 12">
    <name type="scientific">Zhouia spongiae</name>
    <dbReference type="NCBI Taxonomy" id="2202721"/>
    <lineage>
        <taxon>Bacteria</taxon>
        <taxon>Pseudomonadati</taxon>
        <taxon>Bacteroidota</taxon>
        <taxon>Flavobacteriia</taxon>
        <taxon>Flavobacteriales</taxon>
        <taxon>Flavobacteriaceae</taxon>
        <taxon>Zhouia</taxon>
    </lineage>
</organism>
<evidence type="ECO:0000313" key="12">
    <source>
        <dbReference type="Proteomes" id="UP000829476"/>
    </source>
</evidence>
<dbReference type="InterPro" id="IPR013785">
    <property type="entry name" value="Aldolase_TIM"/>
</dbReference>
<dbReference type="CDD" id="cd00405">
    <property type="entry name" value="PRAI"/>
    <property type="match status" value="1"/>
</dbReference>
<keyword evidence="12" id="KW-1185">Reference proteome</keyword>
<dbReference type="InterPro" id="IPR011060">
    <property type="entry name" value="RibuloseP-bd_barrel"/>
</dbReference>
<dbReference type="Proteomes" id="UP000829476">
    <property type="component" value="Chromosome"/>
</dbReference>
<dbReference type="InterPro" id="IPR044643">
    <property type="entry name" value="TrpF_fam"/>
</dbReference>
<dbReference type="PANTHER" id="PTHR42894">
    <property type="entry name" value="N-(5'-PHOSPHORIBOSYL)ANTHRANILATE ISOMERASE"/>
    <property type="match status" value="1"/>
</dbReference>
<dbReference type="Gene3D" id="3.20.20.70">
    <property type="entry name" value="Aldolase class I"/>
    <property type="match status" value="1"/>
</dbReference>
<dbReference type="EMBL" id="CP094326">
    <property type="protein sequence ID" value="UNY98963.1"/>
    <property type="molecule type" value="Genomic_DNA"/>
</dbReference>
<keyword evidence="7 9" id="KW-0057">Aromatic amino acid biosynthesis</keyword>
<dbReference type="Pfam" id="PF00697">
    <property type="entry name" value="PRAI"/>
    <property type="match status" value="1"/>
</dbReference>
<evidence type="ECO:0000256" key="3">
    <source>
        <dbReference type="ARBA" id="ARBA00012572"/>
    </source>
</evidence>
<dbReference type="PANTHER" id="PTHR42894:SF1">
    <property type="entry name" value="N-(5'-PHOSPHORIBOSYL)ANTHRANILATE ISOMERASE"/>
    <property type="match status" value="1"/>
</dbReference>
<evidence type="ECO:0000256" key="6">
    <source>
        <dbReference type="ARBA" id="ARBA00022822"/>
    </source>
</evidence>
<evidence type="ECO:0000256" key="8">
    <source>
        <dbReference type="ARBA" id="ARBA00023235"/>
    </source>
</evidence>
<dbReference type="GO" id="GO:0016853">
    <property type="term" value="F:isomerase activity"/>
    <property type="evidence" value="ECO:0007669"/>
    <property type="project" value="UniProtKB-KW"/>
</dbReference>
<dbReference type="SUPFAM" id="SSF51366">
    <property type="entry name" value="Ribulose-phoshate binding barrel"/>
    <property type="match status" value="1"/>
</dbReference>
<dbReference type="HAMAP" id="MF_00135">
    <property type="entry name" value="PRAI"/>
    <property type="match status" value="1"/>
</dbReference>
<proteinExistence type="inferred from homology"/>
<evidence type="ECO:0000256" key="1">
    <source>
        <dbReference type="ARBA" id="ARBA00001164"/>
    </source>
</evidence>